<reference evidence="18" key="2">
    <citation type="submission" date="2015-01" db="EMBL/GenBank/DDBJ databases">
        <title>Complete genome sequence of Methylobacterium aquaticum strain 22A.</title>
        <authorList>
            <person name="Tani A."/>
            <person name="Ogura Y."/>
            <person name="Hayashi T."/>
        </authorList>
    </citation>
    <scope>NUCLEOTIDE SEQUENCE [LARGE SCALE GENOMIC DNA]</scope>
    <source>
        <strain evidence="18">MA-22A</strain>
        <plasmid evidence="18">Plasmid pMaq22A_2p DNA</plasmid>
    </source>
</reference>
<feature type="chain" id="PRO_5015217445" description="Cyclic di-GMP-binding protein" evidence="15">
    <location>
        <begin position="20"/>
        <end position="810"/>
    </location>
</feature>
<dbReference type="GO" id="GO:0006011">
    <property type="term" value="P:UDP-alpha-D-glucose metabolic process"/>
    <property type="evidence" value="ECO:0007669"/>
    <property type="project" value="InterPro"/>
</dbReference>
<organism evidence="17 18">
    <name type="scientific">Methylobacterium aquaticum</name>
    <dbReference type="NCBI Taxonomy" id="270351"/>
    <lineage>
        <taxon>Bacteria</taxon>
        <taxon>Pseudomonadati</taxon>
        <taxon>Pseudomonadota</taxon>
        <taxon>Alphaproteobacteria</taxon>
        <taxon>Hyphomicrobiales</taxon>
        <taxon>Methylobacteriaceae</taxon>
        <taxon>Methylobacterium</taxon>
    </lineage>
</organism>
<keyword evidence="12 15" id="KW-1133">Transmembrane helix</keyword>
<comment type="subunit">
    <text evidence="5 15">Tightly associated with the cellulose synthase catalytic subunit.</text>
</comment>
<dbReference type="KEGG" id="maqu:Maq22A_2p42720"/>
<dbReference type="PANTHER" id="PTHR39083">
    <property type="entry name" value="CYCLIC DI-GMP-BINDING PROTEIN"/>
    <property type="match status" value="1"/>
</dbReference>
<protein>
    <recommendedName>
        <fullName evidence="6 15">Cyclic di-GMP-binding protein</fullName>
    </recommendedName>
    <alternativeName>
        <fullName evidence="14 15">Cellulose synthase regulatory subunit</fullName>
    </alternativeName>
</protein>
<evidence type="ECO:0000256" key="8">
    <source>
        <dbReference type="ARBA" id="ARBA00022519"/>
    </source>
</evidence>
<evidence type="ECO:0000256" key="5">
    <source>
        <dbReference type="ARBA" id="ARBA00011437"/>
    </source>
</evidence>
<name>A0A1Y0ZG35_9HYPH</name>
<keyword evidence="17" id="KW-0614">Plasmid</keyword>
<feature type="region of interest" description="Disordered" evidence="16">
    <location>
        <begin position="20"/>
        <end position="91"/>
    </location>
</feature>
<evidence type="ECO:0000256" key="14">
    <source>
        <dbReference type="ARBA" id="ARBA00033444"/>
    </source>
</evidence>
<evidence type="ECO:0000313" key="18">
    <source>
        <dbReference type="Proteomes" id="UP000061432"/>
    </source>
</evidence>
<evidence type="ECO:0000313" key="17">
    <source>
        <dbReference type="EMBL" id="BAR47363.1"/>
    </source>
</evidence>
<keyword evidence="15" id="KW-0732">Signal</keyword>
<geneLocation type="plasmid" evidence="18">
    <name>pMaq22A_2p DNA</name>
</geneLocation>
<keyword evidence="13 15" id="KW-0472">Membrane</keyword>
<dbReference type="InterPro" id="IPR018513">
    <property type="entry name" value="Cell_synthase_bac"/>
</dbReference>
<dbReference type="OrthoDB" id="7615145at2"/>
<keyword evidence="7 15" id="KW-1003">Cell membrane</keyword>
<evidence type="ECO:0000256" key="3">
    <source>
        <dbReference type="ARBA" id="ARBA00005186"/>
    </source>
</evidence>
<evidence type="ECO:0000256" key="7">
    <source>
        <dbReference type="ARBA" id="ARBA00022475"/>
    </source>
</evidence>
<dbReference type="InterPro" id="IPR003920">
    <property type="entry name" value="Cell_synth_B"/>
</dbReference>
<dbReference type="UniPathway" id="UPA00694"/>
<comment type="pathway">
    <text evidence="3 15">Glycan metabolism; bacterial cellulose biosynthesis.</text>
</comment>
<dbReference type="EMBL" id="AP014706">
    <property type="protein sequence ID" value="BAR47363.1"/>
    <property type="molecule type" value="Genomic_DNA"/>
</dbReference>
<evidence type="ECO:0000256" key="12">
    <source>
        <dbReference type="ARBA" id="ARBA00022989"/>
    </source>
</evidence>
<dbReference type="GO" id="GO:0005886">
    <property type="term" value="C:plasma membrane"/>
    <property type="evidence" value="ECO:0007669"/>
    <property type="project" value="UniProtKB-SubCell"/>
</dbReference>
<gene>
    <name evidence="17" type="ORF">Maq22A_2p42720</name>
</gene>
<dbReference type="Pfam" id="PF03170">
    <property type="entry name" value="BcsB"/>
    <property type="match status" value="1"/>
</dbReference>
<feature type="signal peptide" evidence="15">
    <location>
        <begin position="1"/>
        <end position="19"/>
    </location>
</feature>
<keyword evidence="10 15" id="KW-0812">Transmembrane</keyword>
<evidence type="ECO:0000256" key="15">
    <source>
        <dbReference type="RuleBase" id="RU365021"/>
    </source>
</evidence>
<keyword evidence="9 15" id="KW-0973">c-di-GMP</keyword>
<comment type="function">
    <text evidence="1 15">Binds the cellulose synthase activator, bis-(3'-5') cyclic diguanylic acid (c-di-GMP).</text>
</comment>
<sequence>MFRGVLLGLALTSGLTAHALGATPSSPETMPGAGRERTPDTGRQAQAGSSAPALSVPMPSADGGTPRASTLDLPSAVPPAEGTAPASAPRAAETRQVVLSLRQLGAQGPLALRGVSELQGVQFGIRSDEVVTGATLKLRGAMSPSLMAQFSNVTVTLNEQYVGTIPATEGQTRFEGIEMPVDPVFFAEDNRLNFRFVGRYTETCNDPLSGLLWSTVSDTSTLTLTLVRLPPQRDLSRLPLPFFEARDRQQAVLPFIIQTNPGNEVLQSSGIVSSWFGQMAGFRSASFPVSASLPASRNGIVVATADTLPPGLSVGRIEGPTIAIVPNPNDASGSLLLVAGRNGQELVSAARALVVSNRTLGGQQAVVGAPVLAKRKPYDAPAWIPTDRPVRFGELVDPSELQATGYAPGALRVPFRTAPDLYTWRRQGFPAEIRYRAPPGPIVDLAVSRLDVGINNIYLASMPLAEDATRRNAWLPSLFQREDVRQVLNSGDASTTRRIDVPAYDVFGQNALQFTFDTRPLGRGACAGIPGDLRMAVDPDSTIDFSRANRITSLPNLAFFVNSGFPFSRMADLSETAIVVPPRADLREVQAFLDLMGRLGSQTGHPATGVAVVRPDQVAGVSDRDLLMVGTLERLQSGADLLRTSPVRLEGDRIRIALSSPIENMRRALDFGREDRREAAQSILQGAPASSFAALIGAESPLARGRSLVAVVAGGTEALQGVIPTLNDAEQAPKVQGDLAILTDGRPASYRVGDTYTVGQLPYWLYPSWYFQDSPLGLVAVLLIGSAMLGLVLYRALRRRARARMREIES</sequence>
<feature type="transmembrane region" description="Helical" evidence="15">
    <location>
        <begin position="776"/>
        <end position="797"/>
    </location>
</feature>
<comment type="similarity">
    <text evidence="4 15">Belongs to the AcsB/BcsB family.</text>
</comment>
<keyword evidence="11 15" id="KW-0135">Cellulose biosynthesis</keyword>
<reference evidence="17 18" key="1">
    <citation type="journal article" date="2015" name="Genome Announc.">
        <title>Complete Genome Sequence of Methylobacterium aquaticum Strain 22A, Isolated from Racomitrium japonicum Moss.</title>
        <authorList>
            <person name="Tani A."/>
            <person name="Ogura Y."/>
            <person name="Hayashi T."/>
            <person name="Kimbara K."/>
        </authorList>
    </citation>
    <scope>NUCLEOTIDE SEQUENCE [LARGE SCALE GENOMIC DNA]</scope>
    <source>
        <strain evidence="17 18">MA-22A</strain>
        <plasmid evidence="18">Plasmid pMaq22A_2p DNA</plasmid>
    </source>
</reference>
<evidence type="ECO:0000256" key="10">
    <source>
        <dbReference type="ARBA" id="ARBA00022692"/>
    </source>
</evidence>
<dbReference type="AlphaFoldDB" id="A0A1Y0ZG35"/>
<dbReference type="GO" id="GO:0030244">
    <property type="term" value="P:cellulose biosynthetic process"/>
    <property type="evidence" value="ECO:0007669"/>
    <property type="project" value="UniProtKB-KW"/>
</dbReference>
<proteinExistence type="inferred from homology"/>
<evidence type="ECO:0000256" key="16">
    <source>
        <dbReference type="SAM" id="MobiDB-lite"/>
    </source>
</evidence>
<evidence type="ECO:0000256" key="11">
    <source>
        <dbReference type="ARBA" id="ARBA00022916"/>
    </source>
</evidence>
<dbReference type="Gene3D" id="2.60.120.260">
    <property type="entry name" value="Galactose-binding domain-like"/>
    <property type="match status" value="2"/>
</dbReference>
<dbReference type="PANTHER" id="PTHR39083:SF1">
    <property type="entry name" value="CYCLIC DI-GMP-BINDING PROTEIN"/>
    <property type="match status" value="1"/>
</dbReference>
<evidence type="ECO:0000256" key="4">
    <source>
        <dbReference type="ARBA" id="ARBA00010714"/>
    </source>
</evidence>
<evidence type="ECO:0000256" key="13">
    <source>
        <dbReference type="ARBA" id="ARBA00023136"/>
    </source>
</evidence>
<keyword evidence="8 15" id="KW-0997">Cell inner membrane</keyword>
<evidence type="ECO:0000256" key="2">
    <source>
        <dbReference type="ARBA" id="ARBA00004377"/>
    </source>
</evidence>
<dbReference type="PRINTS" id="PR01440">
    <property type="entry name" value="CELLSNTHASEB"/>
</dbReference>
<dbReference type="RefSeq" id="WP_060851172.1">
    <property type="nucleotide sequence ID" value="NZ_AP014706.1"/>
</dbReference>
<dbReference type="Proteomes" id="UP000061432">
    <property type="component" value="Plasmid pMaq22A_2p"/>
</dbReference>
<accession>A0A1Y0ZG35</accession>
<comment type="subcellular location">
    <subcellularLocation>
        <location evidence="2">Cell inner membrane</location>
        <topology evidence="2">Single-pass membrane protein</topology>
    </subcellularLocation>
</comment>
<evidence type="ECO:0000256" key="1">
    <source>
        <dbReference type="ARBA" id="ARBA00002057"/>
    </source>
</evidence>
<evidence type="ECO:0000256" key="9">
    <source>
        <dbReference type="ARBA" id="ARBA00022636"/>
    </source>
</evidence>
<evidence type="ECO:0000256" key="6">
    <source>
        <dbReference type="ARBA" id="ARBA00021844"/>
    </source>
</evidence>